<accession>A0ABU4HJC5</accession>
<evidence type="ECO:0000259" key="1">
    <source>
        <dbReference type="Pfam" id="PF12728"/>
    </source>
</evidence>
<dbReference type="NCBIfam" id="TIGR01764">
    <property type="entry name" value="excise"/>
    <property type="match status" value="1"/>
</dbReference>
<dbReference type="EMBL" id="JAWSTH010000005">
    <property type="protein sequence ID" value="MDW5593416.1"/>
    <property type="molecule type" value="Genomic_DNA"/>
</dbReference>
<evidence type="ECO:0000313" key="2">
    <source>
        <dbReference type="EMBL" id="MDW5593416.1"/>
    </source>
</evidence>
<proteinExistence type="predicted"/>
<protein>
    <submittedName>
        <fullName evidence="2">Helix-turn-helix domain-containing protein</fullName>
    </submittedName>
</protein>
<dbReference type="InterPro" id="IPR010093">
    <property type="entry name" value="SinI_DNA-bd"/>
</dbReference>
<dbReference type="RefSeq" id="WP_318595677.1">
    <property type="nucleotide sequence ID" value="NZ_JAWSTH010000005.1"/>
</dbReference>
<keyword evidence="3" id="KW-1185">Reference proteome</keyword>
<dbReference type="Pfam" id="PF12728">
    <property type="entry name" value="HTH_17"/>
    <property type="match status" value="1"/>
</dbReference>
<organism evidence="2 3">
    <name type="scientific">Conexibacter stalactiti</name>
    <dbReference type="NCBI Taxonomy" id="1940611"/>
    <lineage>
        <taxon>Bacteria</taxon>
        <taxon>Bacillati</taxon>
        <taxon>Actinomycetota</taxon>
        <taxon>Thermoleophilia</taxon>
        <taxon>Solirubrobacterales</taxon>
        <taxon>Conexibacteraceae</taxon>
        <taxon>Conexibacter</taxon>
    </lineage>
</organism>
<dbReference type="Proteomes" id="UP001284601">
    <property type="component" value="Unassembled WGS sequence"/>
</dbReference>
<dbReference type="InterPro" id="IPR041657">
    <property type="entry name" value="HTH_17"/>
</dbReference>
<evidence type="ECO:0000313" key="3">
    <source>
        <dbReference type="Proteomes" id="UP001284601"/>
    </source>
</evidence>
<comment type="caution">
    <text evidence="2">The sequence shown here is derived from an EMBL/GenBank/DDBJ whole genome shotgun (WGS) entry which is preliminary data.</text>
</comment>
<feature type="domain" description="Helix-turn-helix" evidence="1">
    <location>
        <begin position="24"/>
        <end position="75"/>
    </location>
</feature>
<gene>
    <name evidence="2" type="ORF">R7226_03645</name>
</gene>
<sequence length="97" mass="10943">MEEIERLLGEGKRIAVTVAEEQELLSPQRAADRLGFSRQHVVRLIEAGEMEARKLPGSSYWRIPLATVLAFEERRERAGERADAISRSLDEQGAPLE</sequence>
<name>A0ABU4HJC5_9ACTN</name>
<reference evidence="3" key="1">
    <citation type="submission" date="2023-07" db="EMBL/GenBank/DDBJ databases">
        <title>Conexibacter stalactiti sp. nov., isolated from stalactites in a lava cave and emended description of the genus Conexibacter.</title>
        <authorList>
            <person name="Lee S.D."/>
        </authorList>
    </citation>
    <scope>NUCLEOTIDE SEQUENCE [LARGE SCALE GENOMIC DNA]</scope>
    <source>
        <strain evidence="3">KCTC 39840</strain>
    </source>
</reference>